<dbReference type="InterPro" id="IPR020558">
    <property type="entry name" value="DiOHA_6PGluconate_deHydtase_CS"/>
</dbReference>
<comment type="caution">
    <text evidence="15">Lacks conserved residue(s) required for the propagation of feature annotation.</text>
</comment>
<dbReference type="GO" id="GO:0004160">
    <property type="term" value="F:dihydroxy-acid dehydratase activity"/>
    <property type="evidence" value="ECO:0007669"/>
    <property type="project" value="UniProtKB-UniRule"/>
</dbReference>
<name>A0A1H2H040_9GAMM</name>
<comment type="catalytic activity">
    <reaction evidence="11">
        <text>(2R)-2,3-dihydroxy-3-methylbutanoate = 3-methyl-2-oxobutanoate + H2O</text>
        <dbReference type="Rhea" id="RHEA:24809"/>
        <dbReference type="ChEBI" id="CHEBI:11851"/>
        <dbReference type="ChEBI" id="CHEBI:15377"/>
        <dbReference type="ChEBI" id="CHEBI:49072"/>
        <dbReference type="EC" id="4.2.1.9"/>
    </reaction>
    <physiologicalReaction direction="left-to-right" evidence="11">
        <dbReference type="Rhea" id="RHEA:24810"/>
    </physiologicalReaction>
</comment>
<keyword evidence="8 15" id="KW-0411">Iron-sulfur</keyword>
<dbReference type="GO" id="GO:0051537">
    <property type="term" value="F:2 iron, 2 sulfur cluster binding"/>
    <property type="evidence" value="ECO:0007669"/>
    <property type="project" value="UniProtKB-UniRule"/>
</dbReference>
<comment type="catalytic activity">
    <reaction evidence="15">
        <text>(2R,3R)-2,3-dihydroxy-3-methylpentanoate = (S)-3-methyl-2-oxopentanoate + H2O</text>
        <dbReference type="Rhea" id="RHEA:27694"/>
        <dbReference type="ChEBI" id="CHEBI:15377"/>
        <dbReference type="ChEBI" id="CHEBI:35146"/>
        <dbReference type="ChEBI" id="CHEBI:49258"/>
        <dbReference type="EC" id="4.2.1.9"/>
    </reaction>
</comment>
<dbReference type="InterPro" id="IPR004404">
    <property type="entry name" value="DihydroxyA_deHydtase"/>
</dbReference>
<evidence type="ECO:0000259" key="16">
    <source>
        <dbReference type="Pfam" id="PF00920"/>
    </source>
</evidence>
<keyword evidence="5 15" id="KW-0479">Metal-binding</keyword>
<dbReference type="UniPathway" id="UPA00049">
    <property type="reaction ID" value="UER00061"/>
</dbReference>
<dbReference type="PANTHER" id="PTHR43661">
    <property type="entry name" value="D-XYLONATE DEHYDRATASE"/>
    <property type="match status" value="1"/>
</dbReference>
<evidence type="ECO:0000313" key="18">
    <source>
        <dbReference type="EMBL" id="SDU25237.1"/>
    </source>
</evidence>
<comment type="similarity">
    <text evidence="2 15">Belongs to the IlvD/Edd family.</text>
</comment>
<dbReference type="PROSITE" id="PS00886">
    <property type="entry name" value="ILVD_EDD_1"/>
    <property type="match status" value="1"/>
</dbReference>
<keyword evidence="4 15" id="KW-0001">2Fe-2S</keyword>
<feature type="active site" description="Proton acceptor" evidence="15">
    <location>
        <position position="576"/>
    </location>
</feature>
<evidence type="ECO:0000256" key="5">
    <source>
        <dbReference type="ARBA" id="ARBA00022723"/>
    </source>
</evidence>
<evidence type="ECO:0000256" key="3">
    <source>
        <dbReference type="ARBA" id="ARBA00022605"/>
    </source>
</evidence>
<dbReference type="Pfam" id="PF24877">
    <property type="entry name" value="ILV_EDD_C"/>
    <property type="match status" value="1"/>
</dbReference>
<dbReference type="InterPro" id="IPR056740">
    <property type="entry name" value="ILV_EDD_C"/>
</dbReference>
<evidence type="ECO:0000256" key="4">
    <source>
        <dbReference type="ARBA" id="ARBA00022714"/>
    </source>
</evidence>
<feature type="domain" description="Dihydroxy-acid/6-phosphogluconate dehydratase N-terminal" evidence="16">
    <location>
        <begin position="95"/>
        <end position="418"/>
    </location>
</feature>
<dbReference type="InterPro" id="IPR042096">
    <property type="entry name" value="Dihydro-acid_dehy_C"/>
</dbReference>
<evidence type="ECO:0000256" key="8">
    <source>
        <dbReference type="ARBA" id="ARBA00023014"/>
    </source>
</evidence>
<dbReference type="GO" id="GO:0009097">
    <property type="term" value="P:isoleucine biosynthetic process"/>
    <property type="evidence" value="ECO:0007669"/>
    <property type="project" value="UniProtKB-UniRule"/>
</dbReference>
<feature type="modified residue" description="N6-carboxylysine" evidence="15">
    <location>
        <position position="185"/>
    </location>
</feature>
<keyword evidence="9 15" id="KW-0456">Lyase</keyword>
<dbReference type="HAMAP" id="MF_00012">
    <property type="entry name" value="IlvD"/>
    <property type="match status" value="1"/>
</dbReference>
<dbReference type="NCBIfam" id="TIGR00110">
    <property type="entry name" value="ilvD"/>
    <property type="match status" value="1"/>
</dbReference>
<evidence type="ECO:0000256" key="7">
    <source>
        <dbReference type="ARBA" id="ARBA00023004"/>
    </source>
</evidence>
<dbReference type="PROSITE" id="PS00887">
    <property type="entry name" value="ILVD_EDD_2"/>
    <property type="match status" value="1"/>
</dbReference>
<evidence type="ECO:0000256" key="6">
    <source>
        <dbReference type="ARBA" id="ARBA00022842"/>
    </source>
</evidence>
<dbReference type="NCBIfam" id="NF009103">
    <property type="entry name" value="PRK12448.1"/>
    <property type="match status" value="1"/>
</dbReference>
<sequence>MTRLRQLPISGLGAAIPRLSDFALNGSGFCSIPGFTHVIWLRQRRQIGMMVGYCNAHEIIAMPDYRSKTSTFGRNMAGARALWRATGMKDEDFQKPIIAIANSFTQFVPGHVHLKDLGQLVAREIERAGGVAKEFNTIAVDDGIAMGHDGMLYSLPSREIIADSVEYMVNAHCADAIVCISNCDKITPGMLMAALRLNVPVVFVSGGPMEAGKTKLASHGLDLVDAMVVAADESVSDETVAEYERSACPTCGSCSGMFTANSMNCLTEALGLSLPGNGSTLATHSDREQLFLRAGRTIVDLCKQYYGEGNENVLPRNIANFKAFENAMTLDIAMGGSTNTILHLLAAAQEAELAFDLRDIDRLSRKVPQLCKVAPNIQKYHMEDVHRAGGIFSILGSLARGGLLHTEVPTVHSASMAEAIAQWDITQTQDEAVHTFFKAGPAGIPSQVAFSQSTRWDTLDDDRENGCIRSVEHAYSQEGGLAVLYGNIAEDGCVVKTAGVDESIHVFEGRAKIFESQDSAVKGILADEVKPGDVVIIRYEGPKGGPGMQEMLYPTSYLKSKGLGKDCALLTDGRFSGGTSGLSIGHASPEAAAGGAIGLVRDGDKILIDIPQRSINLLVSDEELAARRAEQDQKGWKPVEVRPRKVSGALKAYALLATSADKGAVRNLAMLDD</sequence>
<comment type="pathway">
    <text evidence="12 15">Amino-acid biosynthesis; L-valine biosynthesis; L-valine from pyruvate: step 3/4.</text>
</comment>
<dbReference type="EMBL" id="LT629787">
    <property type="protein sequence ID" value="SDU25237.1"/>
    <property type="molecule type" value="Genomic_DNA"/>
</dbReference>
<evidence type="ECO:0000313" key="19">
    <source>
        <dbReference type="Proteomes" id="UP000243924"/>
    </source>
</evidence>
<gene>
    <name evidence="15" type="primary">ilvD</name>
    <name evidence="18" type="ORF">SAMN05216210_2679</name>
</gene>
<reference evidence="19" key="1">
    <citation type="submission" date="2016-10" db="EMBL/GenBank/DDBJ databases">
        <authorList>
            <person name="Varghese N."/>
            <person name="Submissions S."/>
        </authorList>
    </citation>
    <scope>NUCLEOTIDE SEQUENCE [LARGE SCALE GENOMIC DNA]</scope>
    <source>
        <strain evidence="19">CECT 8338</strain>
    </source>
</reference>
<comment type="subunit">
    <text evidence="15">Homodimer.</text>
</comment>
<evidence type="ECO:0000256" key="9">
    <source>
        <dbReference type="ARBA" id="ARBA00023239"/>
    </source>
</evidence>
<keyword evidence="3 15" id="KW-0028">Amino-acid biosynthesis</keyword>
<dbReference type="GO" id="GO:0000287">
    <property type="term" value="F:magnesium ion binding"/>
    <property type="evidence" value="ECO:0007669"/>
    <property type="project" value="UniProtKB-UniRule"/>
</dbReference>
<comment type="pathway">
    <text evidence="13 15">Amino-acid biosynthesis; L-isoleucine biosynthesis; L-isoleucine from 2-oxobutanoate: step 3/4.</text>
</comment>
<dbReference type="Proteomes" id="UP000243924">
    <property type="component" value="Chromosome I"/>
</dbReference>
<feature type="binding site" description="via carbamate group" evidence="15">
    <location>
        <position position="185"/>
    </location>
    <ligand>
        <name>Mg(2+)</name>
        <dbReference type="ChEBI" id="CHEBI:18420"/>
    </ligand>
</feature>
<feature type="binding site" evidence="15">
    <location>
        <position position="550"/>
    </location>
    <ligand>
        <name>Mg(2+)</name>
        <dbReference type="ChEBI" id="CHEBI:18420"/>
    </ligand>
</feature>
<evidence type="ECO:0000256" key="13">
    <source>
        <dbReference type="ARBA" id="ARBA00029437"/>
    </source>
</evidence>
<dbReference type="STRING" id="1434072.SAMN05216210_2679"/>
<evidence type="ECO:0000256" key="1">
    <source>
        <dbReference type="ARBA" id="ARBA00001946"/>
    </source>
</evidence>
<dbReference type="UniPathway" id="UPA00047">
    <property type="reaction ID" value="UER00057"/>
</dbReference>
<dbReference type="Gene3D" id="3.50.30.80">
    <property type="entry name" value="IlvD/EDD C-terminal domain-like"/>
    <property type="match status" value="1"/>
</dbReference>
<keyword evidence="6 15" id="KW-0460">Magnesium</keyword>
<comment type="function">
    <text evidence="15">Functions in the biosynthesis of branched-chain amino acids. Catalyzes the dehydration of (2R,3R)-2,3-dihydroxy-3-methylpentanoate (2,3-dihydroxy-3-methylvalerate) into 2-oxo-3-methylpentanoate (2-oxo-3-methylvalerate) and of (2R)-2,3-dihydroxy-3-methylbutanoate (2,3-dihydroxyisovalerate) into 2-oxo-3-methylbutanoate (2-oxoisovalerate), the penultimate precursor to L-isoleucine and L-valine, respectively.</text>
</comment>
<dbReference type="AlphaFoldDB" id="A0A1H2H040"/>
<dbReference type="FunFam" id="3.50.30.80:FF:000001">
    <property type="entry name" value="Dihydroxy-acid dehydratase"/>
    <property type="match status" value="1"/>
</dbReference>
<dbReference type="EC" id="4.2.1.9" evidence="14 15"/>
<keyword evidence="7 15" id="KW-0408">Iron</keyword>
<feature type="binding site" evidence="15">
    <location>
        <position position="184"/>
    </location>
    <ligand>
        <name>Mg(2+)</name>
        <dbReference type="ChEBI" id="CHEBI:18420"/>
    </ligand>
</feature>
<feature type="binding site" evidence="15">
    <location>
        <position position="142"/>
    </location>
    <ligand>
        <name>Mg(2+)</name>
        <dbReference type="ChEBI" id="CHEBI:18420"/>
    </ligand>
</feature>
<protein>
    <recommendedName>
        <fullName evidence="14 15">Dihydroxy-acid dehydratase</fullName>
        <shortName evidence="15">DAD</shortName>
        <ecNumber evidence="14 15">4.2.1.9</ecNumber>
    </recommendedName>
</protein>
<evidence type="ECO:0000256" key="14">
    <source>
        <dbReference type="ARBA" id="ARBA00029490"/>
    </source>
</evidence>
<accession>A0A1H2H040</accession>
<evidence type="ECO:0000256" key="15">
    <source>
        <dbReference type="HAMAP-Rule" id="MF_00012"/>
    </source>
</evidence>
<dbReference type="InterPro" id="IPR000581">
    <property type="entry name" value="ILV_EDD_N"/>
</dbReference>
<evidence type="ECO:0000256" key="10">
    <source>
        <dbReference type="ARBA" id="ARBA00023304"/>
    </source>
</evidence>
<evidence type="ECO:0000256" key="2">
    <source>
        <dbReference type="ARBA" id="ARBA00006486"/>
    </source>
</evidence>
<keyword evidence="19" id="KW-1185">Reference proteome</keyword>
<evidence type="ECO:0000256" key="12">
    <source>
        <dbReference type="ARBA" id="ARBA00029436"/>
    </source>
</evidence>
<comment type="cofactor">
    <cofactor evidence="15">
        <name>[2Fe-2S] cluster</name>
        <dbReference type="ChEBI" id="CHEBI:190135"/>
    </cofactor>
    <text evidence="15">Binds 1 [2Fe-2S] cluster per subunit. This cluster acts as a Lewis acid cofactor.</text>
</comment>
<feature type="domain" description="Dihydroxy-acid/6-phosphogluconate dehydratase C-terminal" evidence="17">
    <location>
        <begin position="467"/>
        <end position="664"/>
    </location>
</feature>
<dbReference type="InterPro" id="IPR037237">
    <property type="entry name" value="IlvD/EDD_N"/>
</dbReference>
<dbReference type="Pfam" id="PF00920">
    <property type="entry name" value="ILVD_EDD_N"/>
    <property type="match status" value="1"/>
</dbReference>
<evidence type="ECO:0000256" key="11">
    <source>
        <dbReference type="ARBA" id="ARBA00029304"/>
    </source>
</evidence>
<dbReference type="GO" id="GO:0009099">
    <property type="term" value="P:L-valine biosynthetic process"/>
    <property type="evidence" value="ECO:0007669"/>
    <property type="project" value="UniProtKB-UniRule"/>
</dbReference>
<proteinExistence type="inferred from homology"/>
<keyword evidence="10 15" id="KW-0100">Branched-chain amino acid biosynthesis</keyword>
<dbReference type="PANTHER" id="PTHR43661:SF3">
    <property type="entry name" value="D-XYLONATE DEHYDRATASE YAGF-RELATED"/>
    <property type="match status" value="1"/>
</dbReference>
<organism evidence="18 19">
    <name type="scientific">Halopseudomonas salegens</name>
    <dbReference type="NCBI Taxonomy" id="1434072"/>
    <lineage>
        <taxon>Bacteria</taxon>
        <taxon>Pseudomonadati</taxon>
        <taxon>Pseudomonadota</taxon>
        <taxon>Gammaproteobacteria</taxon>
        <taxon>Pseudomonadales</taxon>
        <taxon>Pseudomonadaceae</taxon>
        <taxon>Halopseudomonas</taxon>
    </lineage>
</organism>
<dbReference type="GO" id="GO:0005829">
    <property type="term" value="C:cytosol"/>
    <property type="evidence" value="ECO:0007669"/>
    <property type="project" value="TreeGrafter"/>
</dbReference>
<dbReference type="SUPFAM" id="SSF52016">
    <property type="entry name" value="LeuD/IlvD-like"/>
    <property type="match status" value="1"/>
</dbReference>
<comment type="cofactor">
    <cofactor evidence="1 15">
        <name>Mg(2+)</name>
        <dbReference type="ChEBI" id="CHEBI:18420"/>
    </cofactor>
</comment>
<dbReference type="SUPFAM" id="SSF143975">
    <property type="entry name" value="IlvD/EDD N-terminal domain-like"/>
    <property type="match status" value="1"/>
</dbReference>
<evidence type="ECO:0000259" key="17">
    <source>
        <dbReference type="Pfam" id="PF24877"/>
    </source>
</evidence>